<gene>
    <name evidence="5" type="ORF">ACFPMG_11490</name>
</gene>
<evidence type="ECO:0000259" key="4">
    <source>
        <dbReference type="PROSITE" id="PS50022"/>
    </source>
</evidence>
<keyword evidence="5" id="KW-0489">Methyltransferase</keyword>
<name>A0ABW0G3Q1_9PROT</name>
<evidence type="ECO:0000256" key="3">
    <source>
        <dbReference type="ARBA" id="ARBA00023157"/>
    </source>
</evidence>
<dbReference type="RefSeq" id="WP_376995262.1">
    <property type="nucleotide sequence ID" value="NZ_JBHSLC010000017.1"/>
</dbReference>
<dbReference type="Pfam" id="PF00754">
    <property type="entry name" value="F5_F8_type_C"/>
    <property type="match status" value="1"/>
</dbReference>
<dbReference type="GO" id="GO:0008168">
    <property type="term" value="F:methyltransferase activity"/>
    <property type="evidence" value="ECO:0007669"/>
    <property type="project" value="UniProtKB-KW"/>
</dbReference>
<dbReference type="NCBIfam" id="TIGR01444">
    <property type="entry name" value="fkbM_fam"/>
    <property type="match status" value="1"/>
</dbReference>
<dbReference type="Gene3D" id="3.40.50.150">
    <property type="entry name" value="Vaccinia Virus protein VP39"/>
    <property type="match status" value="1"/>
</dbReference>
<sequence length="370" mass="40940">MDPVSLIASFGRRPRGIIHVGAHRGQEFGLYRDSGAQTIVYVEPIPHLFADLQARVGGTPGHIPVQALCLDRGGKTVRLNVSSNDGASSSVLGIGQHAEIYPDITYVDHIEVVSTTVDTLIGERFADRPIDLMVIDTQGADLLVLSGARHLLRTLDFVYVEVAEEPLYEDGATLEMIRHFLAGFGFRMRWLQIGPQGWGDAFFMRAAPADAQDERPLRNVALHKPATQSSYSRWSRTNDPQGAVDGIKTGSFGFHTEFEVAPWWQVDLLAPTVLEEIVIHNRIDAPDSIDRVRTLCALVSPDGVHWRTLHRHDGSRIGGIDGAPLRIACPGVLARFVRLQLQEQDALHLDEVEVLARAPRDPERIPFPKD</sequence>
<dbReference type="InterPro" id="IPR006585">
    <property type="entry name" value="FTP1"/>
</dbReference>
<keyword evidence="2" id="KW-0106">Calcium</keyword>
<feature type="domain" description="F5/8 type C" evidence="4">
    <location>
        <begin position="210"/>
        <end position="357"/>
    </location>
</feature>
<dbReference type="PANTHER" id="PTHR36973:SF4">
    <property type="entry name" value="NODULATION PROTEIN"/>
    <property type="match status" value="1"/>
</dbReference>
<reference evidence="6" key="1">
    <citation type="journal article" date="2019" name="Int. J. Syst. Evol. Microbiol.">
        <title>The Global Catalogue of Microorganisms (GCM) 10K type strain sequencing project: providing services to taxonomists for standard genome sequencing and annotation.</title>
        <authorList>
            <consortium name="The Broad Institute Genomics Platform"/>
            <consortium name="The Broad Institute Genome Sequencing Center for Infectious Disease"/>
            <person name="Wu L."/>
            <person name="Ma J."/>
        </authorList>
    </citation>
    <scope>NUCLEOTIDE SEQUENCE [LARGE SCALE GENOMIC DNA]</scope>
    <source>
        <strain evidence="6">CCUG 58760</strain>
    </source>
</reference>
<dbReference type="SUPFAM" id="SSF49785">
    <property type="entry name" value="Galactose-binding domain-like"/>
    <property type="match status" value="1"/>
</dbReference>
<comment type="caution">
    <text evidence="5">The sequence shown here is derived from an EMBL/GenBank/DDBJ whole genome shotgun (WGS) entry which is preliminary data.</text>
</comment>
<dbReference type="Proteomes" id="UP001596166">
    <property type="component" value="Unassembled WGS sequence"/>
</dbReference>
<evidence type="ECO:0000313" key="6">
    <source>
        <dbReference type="Proteomes" id="UP001596166"/>
    </source>
</evidence>
<dbReference type="InterPro" id="IPR000421">
    <property type="entry name" value="FA58C"/>
</dbReference>
<dbReference type="EMBL" id="JBHSLC010000017">
    <property type="protein sequence ID" value="MFC5355630.1"/>
    <property type="molecule type" value="Genomic_DNA"/>
</dbReference>
<dbReference type="GO" id="GO:0032259">
    <property type="term" value="P:methylation"/>
    <property type="evidence" value="ECO:0007669"/>
    <property type="project" value="UniProtKB-KW"/>
</dbReference>
<dbReference type="SUPFAM" id="SSF53335">
    <property type="entry name" value="S-adenosyl-L-methionine-dependent methyltransferases"/>
    <property type="match status" value="1"/>
</dbReference>
<proteinExistence type="predicted"/>
<evidence type="ECO:0000256" key="1">
    <source>
        <dbReference type="ARBA" id="ARBA00022723"/>
    </source>
</evidence>
<dbReference type="InterPro" id="IPR053188">
    <property type="entry name" value="FkbM_Methyltransferase"/>
</dbReference>
<keyword evidence="5" id="KW-0808">Transferase</keyword>
<protein>
    <submittedName>
        <fullName evidence="5">FkbM family methyltransferase</fullName>
    </submittedName>
</protein>
<evidence type="ECO:0000256" key="2">
    <source>
        <dbReference type="ARBA" id="ARBA00022837"/>
    </source>
</evidence>
<dbReference type="PROSITE" id="PS50022">
    <property type="entry name" value="FA58C_3"/>
    <property type="match status" value="1"/>
</dbReference>
<organism evidence="5 6">
    <name type="scientific">Azospirillum himalayense</name>
    <dbReference type="NCBI Taxonomy" id="654847"/>
    <lineage>
        <taxon>Bacteria</taxon>
        <taxon>Pseudomonadati</taxon>
        <taxon>Pseudomonadota</taxon>
        <taxon>Alphaproteobacteria</taxon>
        <taxon>Rhodospirillales</taxon>
        <taxon>Azospirillaceae</taxon>
        <taxon>Azospirillum</taxon>
    </lineage>
</organism>
<keyword evidence="1" id="KW-0479">Metal-binding</keyword>
<dbReference type="InterPro" id="IPR029063">
    <property type="entry name" value="SAM-dependent_MTases_sf"/>
</dbReference>
<keyword evidence="6" id="KW-1185">Reference proteome</keyword>
<evidence type="ECO:0000313" key="5">
    <source>
        <dbReference type="EMBL" id="MFC5355630.1"/>
    </source>
</evidence>
<dbReference type="Pfam" id="PF05050">
    <property type="entry name" value="Methyltransf_21"/>
    <property type="match status" value="1"/>
</dbReference>
<dbReference type="PANTHER" id="PTHR36973">
    <property type="entry name" value="SLL1456 PROTEIN-RELATED"/>
    <property type="match status" value="1"/>
</dbReference>
<keyword evidence="3" id="KW-1015">Disulfide bond</keyword>
<dbReference type="SMART" id="SM00607">
    <property type="entry name" value="FTP"/>
    <property type="match status" value="1"/>
</dbReference>
<dbReference type="Gene3D" id="2.60.120.260">
    <property type="entry name" value="Galactose-binding domain-like"/>
    <property type="match status" value="1"/>
</dbReference>
<accession>A0ABW0G3Q1</accession>
<dbReference type="InterPro" id="IPR006342">
    <property type="entry name" value="FkbM_mtfrase"/>
</dbReference>
<dbReference type="InterPro" id="IPR008979">
    <property type="entry name" value="Galactose-bd-like_sf"/>
</dbReference>